<name>A0A975JW45_9MYCO</name>
<sequence>MVGVVLGPATASATGGFDCRIDDNNLELDFTGSYGRSIPSIHTVSGEFQSKDARTSKSLREFRLRSSDLLQQWWQGNDLKLLIYRETQGENPFASVELIIETSQLPSDDSRYAGNYTLTMWPPVDGGADPGVVEGEVGCSDNQ</sequence>
<protein>
    <submittedName>
        <fullName evidence="1">Uncharacterized protein</fullName>
    </submittedName>
</protein>
<dbReference type="Proteomes" id="UP000682202">
    <property type="component" value="Chromosome"/>
</dbReference>
<dbReference type="RefSeq" id="WP_211697182.1">
    <property type="nucleotide sequence ID" value="NZ_CP046600.1"/>
</dbReference>
<evidence type="ECO:0000313" key="1">
    <source>
        <dbReference type="EMBL" id="QUR65783.1"/>
    </source>
</evidence>
<dbReference type="KEGG" id="mspg:F6B93_00640"/>
<proteinExistence type="predicted"/>
<dbReference type="AlphaFoldDB" id="A0A975JW45"/>
<accession>A0A975JW45</accession>
<keyword evidence="2" id="KW-1185">Reference proteome</keyword>
<organism evidence="1 2">
    <name type="scientific">Mycobacterium spongiae</name>
    <dbReference type="NCBI Taxonomy" id="886343"/>
    <lineage>
        <taxon>Bacteria</taxon>
        <taxon>Bacillati</taxon>
        <taxon>Actinomycetota</taxon>
        <taxon>Actinomycetes</taxon>
        <taxon>Mycobacteriales</taxon>
        <taxon>Mycobacteriaceae</taxon>
        <taxon>Mycobacterium</taxon>
    </lineage>
</organism>
<gene>
    <name evidence="1" type="ORF">F6B93_00640</name>
</gene>
<dbReference type="EMBL" id="CP046600">
    <property type="protein sequence ID" value="QUR65783.1"/>
    <property type="molecule type" value="Genomic_DNA"/>
</dbReference>
<evidence type="ECO:0000313" key="2">
    <source>
        <dbReference type="Proteomes" id="UP000682202"/>
    </source>
</evidence>
<reference evidence="1" key="1">
    <citation type="submission" date="2019-12" db="EMBL/GenBank/DDBJ databases">
        <title>Mycobacterium spongiae sp. nov.</title>
        <authorList>
            <person name="Stinear T."/>
        </authorList>
    </citation>
    <scope>NUCLEOTIDE SEQUENCE</scope>
    <source>
        <strain evidence="1">FSD4b-SM</strain>
    </source>
</reference>